<dbReference type="Proteomes" id="UP001605036">
    <property type="component" value="Unassembled WGS sequence"/>
</dbReference>
<gene>
    <name evidence="2" type="ORF">R1flu_009776</name>
</gene>
<sequence length="238" mass="25942">MWKERCFPRLFAREKSGTSEPTSSTARPVAACASRRTKIASVLCPSSRASRQRGKTSGESGSLRSREEIWREIQEFMRVSNSTYGFRYSEFGPTGNRSSLPSSYRFPDEDENSAHPSDENLNSLHCNLPSVSSLEAKGKGKPHENPNGDFAVSLQAAANPLKAESSTASAYRVKADVGPNGKRLQNLVESKSGPLSPHTTLSSKTRNSTESPGTASSAKGTGSKFWSMIPSRFSRMRD</sequence>
<proteinExistence type="predicted"/>
<accession>A0ABD1Z462</accession>
<evidence type="ECO:0000313" key="3">
    <source>
        <dbReference type="Proteomes" id="UP001605036"/>
    </source>
</evidence>
<dbReference type="EMBL" id="JBHFFA010000002">
    <property type="protein sequence ID" value="KAL2642189.1"/>
    <property type="molecule type" value="Genomic_DNA"/>
</dbReference>
<evidence type="ECO:0000256" key="1">
    <source>
        <dbReference type="SAM" id="MobiDB-lite"/>
    </source>
</evidence>
<feature type="region of interest" description="Disordered" evidence="1">
    <location>
        <begin position="159"/>
        <end position="238"/>
    </location>
</feature>
<keyword evidence="3" id="KW-1185">Reference proteome</keyword>
<dbReference type="AlphaFoldDB" id="A0ABD1Z462"/>
<comment type="caution">
    <text evidence="2">The sequence shown here is derived from an EMBL/GenBank/DDBJ whole genome shotgun (WGS) entry which is preliminary data.</text>
</comment>
<feature type="region of interest" description="Disordered" evidence="1">
    <location>
        <begin position="90"/>
        <end position="126"/>
    </location>
</feature>
<feature type="compositionally biased region" description="Polar residues" evidence="1">
    <location>
        <begin position="197"/>
        <end position="220"/>
    </location>
</feature>
<evidence type="ECO:0000313" key="2">
    <source>
        <dbReference type="EMBL" id="KAL2642189.1"/>
    </source>
</evidence>
<reference evidence="2 3" key="1">
    <citation type="submission" date="2024-09" db="EMBL/GenBank/DDBJ databases">
        <title>Chromosome-scale assembly of Riccia fluitans.</title>
        <authorList>
            <person name="Paukszto L."/>
            <person name="Sawicki J."/>
            <person name="Karawczyk K."/>
            <person name="Piernik-Szablinska J."/>
            <person name="Szczecinska M."/>
            <person name="Mazdziarz M."/>
        </authorList>
    </citation>
    <scope>NUCLEOTIDE SEQUENCE [LARGE SCALE GENOMIC DNA]</scope>
    <source>
        <strain evidence="2">Rf_01</strain>
        <tissue evidence="2">Aerial parts of the thallus</tissue>
    </source>
</reference>
<name>A0ABD1Z462_9MARC</name>
<feature type="region of interest" description="Disordered" evidence="1">
    <location>
        <begin position="43"/>
        <end position="67"/>
    </location>
</feature>
<protein>
    <submittedName>
        <fullName evidence="2">Uncharacterized protein</fullName>
    </submittedName>
</protein>
<organism evidence="2 3">
    <name type="scientific">Riccia fluitans</name>
    <dbReference type="NCBI Taxonomy" id="41844"/>
    <lineage>
        <taxon>Eukaryota</taxon>
        <taxon>Viridiplantae</taxon>
        <taxon>Streptophyta</taxon>
        <taxon>Embryophyta</taxon>
        <taxon>Marchantiophyta</taxon>
        <taxon>Marchantiopsida</taxon>
        <taxon>Marchantiidae</taxon>
        <taxon>Marchantiales</taxon>
        <taxon>Ricciaceae</taxon>
        <taxon>Riccia</taxon>
    </lineage>
</organism>